<name>A0A1N7MNY1_9PROT</name>
<dbReference type="EMBL" id="FTOA01000004">
    <property type="protein sequence ID" value="SIS87866.1"/>
    <property type="molecule type" value="Genomic_DNA"/>
</dbReference>
<proteinExistence type="inferred from homology"/>
<dbReference type="InterPro" id="IPR036428">
    <property type="entry name" value="PCD_sf"/>
</dbReference>
<dbReference type="PANTHER" id="PTHR12599:SF0">
    <property type="entry name" value="PTERIN-4-ALPHA-CARBINOLAMINE DEHYDRATASE"/>
    <property type="match status" value="1"/>
</dbReference>
<organism evidence="5 6">
    <name type="scientific">Insolitispirillum peregrinum</name>
    <dbReference type="NCBI Taxonomy" id="80876"/>
    <lineage>
        <taxon>Bacteria</taxon>
        <taxon>Pseudomonadati</taxon>
        <taxon>Pseudomonadota</taxon>
        <taxon>Alphaproteobacteria</taxon>
        <taxon>Rhodospirillales</taxon>
        <taxon>Novispirillaceae</taxon>
        <taxon>Insolitispirillum</taxon>
    </lineage>
</organism>
<dbReference type="PANTHER" id="PTHR12599">
    <property type="entry name" value="PTERIN-4-ALPHA-CARBINOLAMINE DEHYDRATASE"/>
    <property type="match status" value="1"/>
</dbReference>
<dbReference type="RefSeq" id="WP_139332887.1">
    <property type="nucleotide sequence ID" value="NZ_FTOA01000004.1"/>
</dbReference>
<comment type="catalytic activity">
    <reaction evidence="1 4">
        <text>(4aS,6R)-4a-hydroxy-L-erythro-5,6,7,8-tetrahydrobiopterin = (6R)-L-erythro-6,7-dihydrobiopterin + H2O</text>
        <dbReference type="Rhea" id="RHEA:11920"/>
        <dbReference type="ChEBI" id="CHEBI:15377"/>
        <dbReference type="ChEBI" id="CHEBI:15642"/>
        <dbReference type="ChEBI" id="CHEBI:43120"/>
        <dbReference type="EC" id="4.2.1.96"/>
    </reaction>
</comment>
<dbReference type="Pfam" id="PF01329">
    <property type="entry name" value="Pterin_4a"/>
    <property type="match status" value="1"/>
</dbReference>
<evidence type="ECO:0000256" key="1">
    <source>
        <dbReference type="ARBA" id="ARBA00001554"/>
    </source>
</evidence>
<keyword evidence="3 4" id="KW-0456">Lyase</keyword>
<dbReference type="InterPro" id="IPR001533">
    <property type="entry name" value="Pterin_deHydtase"/>
</dbReference>
<evidence type="ECO:0000256" key="4">
    <source>
        <dbReference type="HAMAP-Rule" id="MF_00434"/>
    </source>
</evidence>
<evidence type="ECO:0000313" key="5">
    <source>
        <dbReference type="EMBL" id="SIS87866.1"/>
    </source>
</evidence>
<keyword evidence="6" id="KW-1185">Reference proteome</keyword>
<dbReference type="OrthoDB" id="9794987at2"/>
<dbReference type="Gene3D" id="3.30.1360.20">
    <property type="entry name" value="Transcriptional coactivator/pterin dehydratase"/>
    <property type="match status" value="1"/>
</dbReference>
<evidence type="ECO:0000256" key="3">
    <source>
        <dbReference type="ARBA" id="ARBA00023239"/>
    </source>
</evidence>
<dbReference type="NCBIfam" id="NF002018">
    <property type="entry name" value="PRK00823.1-3"/>
    <property type="match status" value="1"/>
</dbReference>
<reference evidence="5 6" key="1">
    <citation type="submission" date="2017-01" db="EMBL/GenBank/DDBJ databases">
        <authorList>
            <person name="Mah S.A."/>
            <person name="Swanson W.J."/>
            <person name="Moy G.W."/>
            <person name="Vacquier V.D."/>
        </authorList>
    </citation>
    <scope>NUCLEOTIDE SEQUENCE [LARGE SCALE GENOMIC DNA]</scope>
    <source>
        <strain evidence="5 6">DSM 11589</strain>
    </source>
</reference>
<dbReference type="GO" id="GO:0006729">
    <property type="term" value="P:tetrahydrobiopterin biosynthetic process"/>
    <property type="evidence" value="ECO:0007669"/>
    <property type="project" value="InterPro"/>
</dbReference>
<gene>
    <name evidence="5" type="ORF">SAMN05421779_104253</name>
</gene>
<comment type="similarity">
    <text evidence="2 4">Belongs to the pterin-4-alpha-carbinolamine dehydratase family.</text>
</comment>
<dbReference type="SUPFAM" id="SSF55248">
    <property type="entry name" value="PCD-like"/>
    <property type="match status" value="1"/>
</dbReference>
<dbReference type="Proteomes" id="UP000185678">
    <property type="component" value="Unassembled WGS sequence"/>
</dbReference>
<accession>A0A1N7MNY1</accession>
<dbReference type="STRING" id="80876.SAMN05421779_104253"/>
<dbReference type="AlphaFoldDB" id="A0A1N7MNY1"/>
<sequence>MALLSPIERASLAERLPLWRPVSGRQALKRGFHFIDFKQAFAFMTQVALLAERRDHHPEIYNLYNRVELILTSHDVGGLSMRDVQMAEEIDTFAPR</sequence>
<dbReference type="GO" id="GO:0008124">
    <property type="term" value="F:4-alpha-hydroxytetrahydrobiopterin dehydratase activity"/>
    <property type="evidence" value="ECO:0007669"/>
    <property type="project" value="UniProtKB-UniRule"/>
</dbReference>
<evidence type="ECO:0000313" key="6">
    <source>
        <dbReference type="Proteomes" id="UP000185678"/>
    </source>
</evidence>
<protein>
    <recommendedName>
        <fullName evidence="4">Putative pterin-4-alpha-carbinolamine dehydratase</fullName>
        <shortName evidence="4">PHS</shortName>
        <ecNumber evidence="4">4.2.1.96</ecNumber>
    </recommendedName>
    <alternativeName>
        <fullName evidence="4">4-alpha-hydroxy-tetrahydropterin dehydratase</fullName>
    </alternativeName>
    <alternativeName>
        <fullName evidence="4">Pterin carbinolamine dehydratase</fullName>
        <shortName evidence="4">PCD</shortName>
    </alternativeName>
</protein>
<dbReference type="HAMAP" id="MF_00434">
    <property type="entry name" value="Pterin_4_alpha"/>
    <property type="match status" value="1"/>
</dbReference>
<dbReference type="EC" id="4.2.1.96" evidence="4"/>
<evidence type="ECO:0000256" key="2">
    <source>
        <dbReference type="ARBA" id="ARBA00006472"/>
    </source>
</evidence>